<organism evidence="5 6">
    <name type="scientific">Candidatus Gottesmanbacteria bacterium RIFCSPHIGHO2_02_FULL_40_13</name>
    <dbReference type="NCBI Taxonomy" id="1798384"/>
    <lineage>
        <taxon>Bacteria</taxon>
        <taxon>Candidatus Gottesmaniibacteriota</taxon>
    </lineage>
</organism>
<dbReference type="AlphaFoldDB" id="A0A1F6AB35"/>
<dbReference type="PROSITE" id="PS50830">
    <property type="entry name" value="TNASE_3"/>
    <property type="match status" value="1"/>
</dbReference>
<keyword evidence="1" id="KW-0540">Nuclease</keyword>
<evidence type="ECO:0000256" key="1">
    <source>
        <dbReference type="ARBA" id="ARBA00022722"/>
    </source>
</evidence>
<keyword evidence="3" id="KW-0378">Hydrolase</keyword>
<dbReference type="Pfam" id="PF00565">
    <property type="entry name" value="SNase"/>
    <property type="match status" value="1"/>
</dbReference>
<dbReference type="SMART" id="SM00318">
    <property type="entry name" value="SNc"/>
    <property type="match status" value="1"/>
</dbReference>
<accession>A0A1F6AB35</accession>
<dbReference type="PANTHER" id="PTHR12302:SF3">
    <property type="entry name" value="SERINE_THREONINE-PROTEIN KINASE 31"/>
    <property type="match status" value="1"/>
</dbReference>
<gene>
    <name evidence="5" type="ORF">A3D03_04445</name>
</gene>
<protein>
    <recommendedName>
        <fullName evidence="4">TNase-like domain-containing protein</fullName>
    </recommendedName>
</protein>
<sequence length="183" mass="20784">MKSKPKIQNQKSNKNKLVIIPLALLLTISSFFAGTKYEKQIKDVIENQPVINNNQSLDFPKEAKVKRVIDGDTIEVANGQIVRLVGVNSPNNGEPFEEESTEYSKKLIEGKKVKLEYDSYKSDRFGRILAYILVNDKNLSIELVKKGLAKVTIYEKRKPLIYQQQLLDAESEAISKKLGVWSK</sequence>
<dbReference type="InterPro" id="IPR035437">
    <property type="entry name" value="SNase_OB-fold_sf"/>
</dbReference>
<evidence type="ECO:0000259" key="4">
    <source>
        <dbReference type="PROSITE" id="PS50830"/>
    </source>
</evidence>
<dbReference type="Proteomes" id="UP000177092">
    <property type="component" value="Unassembled WGS sequence"/>
</dbReference>
<evidence type="ECO:0000256" key="2">
    <source>
        <dbReference type="ARBA" id="ARBA00022759"/>
    </source>
</evidence>
<proteinExistence type="predicted"/>
<evidence type="ECO:0000313" key="5">
    <source>
        <dbReference type="EMBL" id="OGG21622.1"/>
    </source>
</evidence>
<reference evidence="5 6" key="1">
    <citation type="journal article" date="2016" name="Nat. Commun.">
        <title>Thousands of microbial genomes shed light on interconnected biogeochemical processes in an aquifer system.</title>
        <authorList>
            <person name="Anantharaman K."/>
            <person name="Brown C.T."/>
            <person name="Hug L.A."/>
            <person name="Sharon I."/>
            <person name="Castelle C.J."/>
            <person name="Probst A.J."/>
            <person name="Thomas B.C."/>
            <person name="Singh A."/>
            <person name="Wilkins M.J."/>
            <person name="Karaoz U."/>
            <person name="Brodie E.L."/>
            <person name="Williams K.H."/>
            <person name="Hubbard S.S."/>
            <person name="Banfield J.F."/>
        </authorList>
    </citation>
    <scope>NUCLEOTIDE SEQUENCE [LARGE SCALE GENOMIC DNA]</scope>
</reference>
<keyword evidence="2" id="KW-0255">Endonuclease</keyword>
<dbReference type="InterPro" id="IPR016071">
    <property type="entry name" value="Staphylococal_nuclease_OB-fold"/>
</dbReference>
<comment type="caution">
    <text evidence="5">The sequence shown here is derived from an EMBL/GenBank/DDBJ whole genome shotgun (WGS) entry which is preliminary data.</text>
</comment>
<dbReference type="Gene3D" id="2.40.50.90">
    <property type="match status" value="1"/>
</dbReference>
<name>A0A1F6AB35_9BACT</name>
<dbReference type="GO" id="GO:0004519">
    <property type="term" value="F:endonuclease activity"/>
    <property type="evidence" value="ECO:0007669"/>
    <property type="project" value="UniProtKB-KW"/>
</dbReference>
<dbReference type="PANTHER" id="PTHR12302">
    <property type="entry name" value="EBNA2 BINDING PROTEIN P100"/>
    <property type="match status" value="1"/>
</dbReference>
<dbReference type="SUPFAM" id="SSF50199">
    <property type="entry name" value="Staphylococcal nuclease"/>
    <property type="match status" value="1"/>
</dbReference>
<dbReference type="EMBL" id="MFJN01000019">
    <property type="protein sequence ID" value="OGG21622.1"/>
    <property type="molecule type" value="Genomic_DNA"/>
</dbReference>
<dbReference type="GO" id="GO:0016787">
    <property type="term" value="F:hydrolase activity"/>
    <property type="evidence" value="ECO:0007669"/>
    <property type="project" value="UniProtKB-KW"/>
</dbReference>
<feature type="domain" description="TNase-like" evidence="4">
    <location>
        <begin position="59"/>
        <end position="183"/>
    </location>
</feature>
<evidence type="ECO:0000313" key="6">
    <source>
        <dbReference type="Proteomes" id="UP000177092"/>
    </source>
</evidence>
<evidence type="ECO:0000256" key="3">
    <source>
        <dbReference type="ARBA" id="ARBA00022801"/>
    </source>
</evidence>
<dbReference type="STRING" id="1798384.A3D03_04445"/>